<reference evidence="1" key="1">
    <citation type="submission" date="2022-12" db="EMBL/GenBank/DDBJ databases">
        <title>Acinetobacter lactucae: Emerging opportunistic pathogenic species of genus Acinetobacter isolated from immunocompromised patients in clinical settings of India.</title>
        <authorList>
            <person name="Amar A.K."/>
            <person name="Sawant A.R."/>
            <person name="Meera M."/>
            <person name="Tomar A."/>
            <person name="Sistla S."/>
            <person name="Prashanth K."/>
        </authorList>
    </citation>
    <scope>NUCLEOTIDE SEQUENCE</scope>
    <source>
        <strain evidence="1">PKAL1828C</strain>
    </source>
</reference>
<dbReference type="EMBL" id="JALNTG010000067">
    <property type="protein sequence ID" value="MDD9321958.1"/>
    <property type="molecule type" value="Genomic_DNA"/>
</dbReference>
<dbReference type="Proteomes" id="UP001150055">
    <property type="component" value="Unassembled WGS sequence"/>
</dbReference>
<name>A0AB35K3G3_9GAMM</name>
<proteinExistence type="predicted"/>
<gene>
    <name evidence="1" type="ORF">M0O54_17895</name>
</gene>
<comment type="caution">
    <text evidence="1">The sequence shown here is derived from an EMBL/GenBank/DDBJ whole genome shotgun (WGS) entry which is preliminary data.</text>
</comment>
<dbReference type="RefSeq" id="WP_274579340.1">
    <property type="nucleotide sequence ID" value="NZ_JALNTG010000067.1"/>
</dbReference>
<sequence length="89" mass="9717">MVGINGCSKGEKESKEAILSTLKDPDSAQFQNIKGYCGEVNSKNSYGGYVGFKRYVSIDGGVLMEDSEGVEPETFAIIWEAHCTPNNYL</sequence>
<dbReference type="AlphaFoldDB" id="A0AB35K3G3"/>
<evidence type="ECO:0000313" key="2">
    <source>
        <dbReference type="Proteomes" id="UP001150055"/>
    </source>
</evidence>
<protein>
    <recommendedName>
        <fullName evidence="3">DUF3304 domain-containing protein</fullName>
    </recommendedName>
</protein>
<evidence type="ECO:0008006" key="3">
    <source>
        <dbReference type="Google" id="ProtNLM"/>
    </source>
</evidence>
<evidence type="ECO:0000313" key="1">
    <source>
        <dbReference type="EMBL" id="MDD9321958.1"/>
    </source>
</evidence>
<organism evidence="1 2">
    <name type="scientific">Acinetobacter lactucae</name>
    <dbReference type="NCBI Taxonomy" id="1785128"/>
    <lineage>
        <taxon>Bacteria</taxon>
        <taxon>Pseudomonadati</taxon>
        <taxon>Pseudomonadota</taxon>
        <taxon>Gammaproteobacteria</taxon>
        <taxon>Moraxellales</taxon>
        <taxon>Moraxellaceae</taxon>
        <taxon>Acinetobacter</taxon>
        <taxon>Acinetobacter calcoaceticus/baumannii complex</taxon>
    </lineage>
</organism>
<accession>A0AB35K3G3</accession>